<feature type="region of interest" description="Disordered" evidence="2">
    <location>
        <begin position="310"/>
        <end position="512"/>
    </location>
</feature>
<reference evidence="3" key="1">
    <citation type="journal article" date="2004" name="Nature">
        <title>Hox cluster disintegration with persistent anteroposterior order of expression in Oikopleura dioica.</title>
        <authorList>
            <person name="Seo H.C."/>
            <person name="Edvardsen R.B."/>
            <person name="Maeland A.D."/>
            <person name="Bjordal M."/>
            <person name="Jensen M.F."/>
            <person name="Hansen A."/>
            <person name="Flaat M."/>
            <person name="Weissenbach J."/>
            <person name="Lehrach H."/>
            <person name="Wincker P."/>
            <person name="Reinhardt R."/>
            <person name="Chourrout D."/>
        </authorList>
    </citation>
    <scope>NUCLEOTIDE SEQUENCE</scope>
</reference>
<evidence type="ECO:0000256" key="2">
    <source>
        <dbReference type="SAM" id="MobiDB-lite"/>
    </source>
</evidence>
<accession>Q675R1</accession>
<organism evidence="3">
    <name type="scientific">Oikopleura dioica</name>
    <name type="common">Tunicate</name>
    <dbReference type="NCBI Taxonomy" id="34765"/>
    <lineage>
        <taxon>Eukaryota</taxon>
        <taxon>Metazoa</taxon>
        <taxon>Chordata</taxon>
        <taxon>Tunicata</taxon>
        <taxon>Appendicularia</taxon>
        <taxon>Copelata</taxon>
        <taxon>Oikopleuridae</taxon>
        <taxon>Oikopleura</taxon>
    </lineage>
</organism>
<feature type="coiled-coil region" evidence="1">
    <location>
        <begin position="184"/>
        <end position="225"/>
    </location>
</feature>
<feature type="compositionally biased region" description="Polar residues" evidence="2">
    <location>
        <begin position="612"/>
        <end position="621"/>
    </location>
</feature>
<keyword evidence="1" id="KW-0175">Coiled coil</keyword>
<feature type="compositionally biased region" description="Basic and acidic residues" evidence="2">
    <location>
        <begin position="92"/>
        <end position="102"/>
    </location>
</feature>
<feature type="compositionally biased region" description="Acidic residues" evidence="2">
    <location>
        <begin position="595"/>
        <end position="611"/>
    </location>
</feature>
<proteinExistence type="predicted"/>
<dbReference type="AlphaFoldDB" id="Q675R1"/>
<feature type="compositionally biased region" description="Basic and acidic residues" evidence="2">
    <location>
        <begin position="622"/>
        <end position="632"/>
    </location>
</feature>
<dbReference type="EMBL" id="AY449462">
    <property type="protein sequence ID" value="AAS21453.1"/>
    <property type="molecule type" value="Genomic_DNA"/>
</dbReference>
<evidence type="ECO:0000313" key="3">
    <source>
        <dbReference type="EMBL" id="AAS21453.1"/>
    </source>
</evidence>
<feature type="compositionally biased region" description="Acidic residues" evidence="2">
    <location>
        <begin position="502"/>
        <end position="512"/>
    </location>
</feature>
<feature type="compositionally biased region" description="Basic residues" evidence="2">
    <location>
        <begin position="633"/>
        <end position="642"/>
    </location>
</feature>
<feature type="compositionally biased region" description="Basic residues" evidence="2">
    <location>
        <begin position="662"/>
        <end position="679"/>
    </location>
</feature>
<name>Q675R1_OIKDI</name>
<sequence length="928" mass="104265">MERKSLTPLDFLTDNVSPIQNTQNTSVFMRGSQIIQPPQVTYQKGASPTTYGPSPSELPLFEQSASGAILFEKWGNDSPASTHQTQCQQPPNEDKSHHELRTKTQFRTQPKQKTADQAQNRIKAEVDAARFKIAAAEAQNENERMRKLLSDEHMSSEKLKIKLRNEISNHAQTVEQSRSITTIAQQLRSKNEAYENEISELKNGLSAVQNENRELREKLSMQDSRVDALARICKGLEVQLRELVARNEGNLPQLDVAAQWRNHAYKSKNANQLSDSVDTSADSTKLVIAEDSDEGNTANADLSGVQNVLTSKRTHSSSDSSLEESFENLPIEKKSSSENIFGSPTRNFNTKSNSKNRRSARSQKGTPLKKLKLDTGGSGKSKGEISTTEKLEVRKSGRQNVRSKETTATKKKLNQIRSNENTSESREGLKEPASGKERLTDSENVSSSAKMDISTMKKSELTWSSLDESSDDATREPISGKSRSTKAMHSAALPQSKNNLSDETDSELSDDTLAEQTLAIDSDSISQVKSPLMGYKDMSSKELWKTPKTMKICKSKERPSTIKSLSRNRSVSPVESIASSRGRRSLIRTKLNFDENSDDGSNTDDFFEETLSDYQPSSGSDKNNRNSADSKKKVSYYRKKTKSKDTDFEEDDHQRLDVSKSKSTKMKRGPYKKKSKHVRSKDDKNTSQAFISDEISSDSEIENNKTMSQRKNGRKIKRKESPLIRSEARDGLHSIASTSECTVSQEIDKISGIPELDELDVVESSDESNTKKVTTSLMSKKRFKKPWNLDSSEIMTSDDSDEAVQIDTESVNWMNEGELNDLEKDKSVFDNIESSETDSDVEEIEESVTSGKSKGVRKFSDWQKIKRKLLQEIVGWLPLNRNPVSILIETLRDKILKKEYDRIDDILKALMMKIGKSFVLFILFVSNY</sequence>
<feature type="compositionally biased region" description="Polar residues" evidence="2">
    <location>
        <begin position="103"/>
        <end position="120"/>
    </location>
</feature>
<feature type="compositionally biased region" description="Polar residues" evidence="2">
    <location>
        <begin position="481"/>
        <end position="499"/>
    </location>
</feature>
<feature type="region of interest" description="Disordered" evidence="2">
    <location>
        <begin position="546"/>
        <end position="724"/>
    </location>
</feature>
<feature type="region of interest" description="Disordered" evidence="2">
    <location>
        <begin position="74"/>
        <end position="120"/>
    </location>
</feature>
<protein>
    <submittedName>
        <fullName evidence="3">Uncharacterized protein</fullName>
    </submittedName>
</protein>
<feature type="compositionally biased region" description="Basic and acidic residues" evidence="2">
    <location>
        <begin position="423"/>
        <end position="441"/>
    </location>
</feature>
<feature type="compositionally biased region" description="Polar residues" evidence="2">
    <location>
        <begin position="78"/>
        <end position="91"/>
    </location>
</feature>
<feature type="compositionally biased region" description="Basic and acidic residues" evidence="2">
    <location>
        <begin position="381"/>
        <end position="395"/>
    </location>
</feature>
<evidence type="ECO:0000256" key="1">
    <source>
        <dbReference type="SAM" id="Coils"/>
    </source>
</evidence>
<gene>
    <name evidence="3" type="ORF">006-11</name>
</gene>
<feature type="compositionally biased region" description="Polar residues" evidence="2">
    <location>
        <begin position="561"/>
        <end position="579"/>
    </location>
</feature>
<reference evidence="3" key="2">
    <citation type="journal article" date="2005" name="Curr. Biol.">
        <title>Remodelling of the homeobox gene complement in the tunicate Oikopleura dioica.</title>
        <authorList>
            <person name="Edvardsen R.B."/>
            <person name="Seo H.C."/>
            <person name="Jensen M.F."/>
            <person name="Mialon A."/>
            <person name="Mikhaleva J."/>
            <person name="Bjordal M."/>
            <person name="Cartry J."/>
            <person name="Reinhardt R."/>
            <person name="Weissenbach J."/>
            <person name="Wincker P."/>
            <person name="Chourrout D."/>
        </authorList>
    </citation>
    <scope>NUCLEOTIDE SEQUENCE</scope>
</reference>